<evidence type="ECO:0000313" key="5">
    <source>
        <dbReference type="EMBL" id="RWA12657.1"/>
    </source>
</evidence>
<dbReference type="InterPro" id="IPR038973">
    <property type="entry name" value="MutL/Mlh/Pms-like"/>
</dbReference>
<dbReference type="SMART" id="SM01340">
    <property type="entry name" value="DNA_mis_repair"/>
    <property type="match status" value="1"/>
</dbReference>
<dbReference type="Pfam" id="PF13589">
    <property type="entry name" value="HATPase_c_3"/>
    <property type="match status" value="1"/>
</dbReference>
<dbReference type="NCBIfam" id="TIGR00585">
    <property type="entry name" value="mutl"/>
    <property type="match status" value="1"/>
</dbReference>
<dbReference type="Proteomes" id="UP000286045">
    <property type="component" value="Unassembled WGS sequence"/>
</dbReference>
<protein>
    <recommendedName>
        <fullName evidence="4">DNA mismatch repair protein S5 domain-containing protein</fullName>
    </recommendedName>
</protein>
<dbReference type="GO" id="GO:0006298">
    <property type="term" value="P:mismatch repair"/>
    <property type="evidence" value="ECO:0007669"/>
    <property type="project" value="InterPro"/>
</dbReference>
<dbReference type="InterPro" id="IPR002099">
    <property type="entry name" value="MutL/Mlh/PMS"/>
</dbReference>
<dbReference type="Gene3D" id="3.30.230.10">
    <property type="match status" value="1"/>
</dbReference>
<feature type="compositionally biased region" description="Polar residues" evidence="3">
    <location>
        <begin position="415"/>
        <end position="424"/>
    </location>
</feature>
<evidence type="ECO:0000259" key="4">
    <source>
        <dbReference type="SMART" id="SM01340"/>
    </source>
</evidence>
<dbReference type="GO" id="GO:0032389">
    <property type="term" value="C:MutLalpha complex"/>
    <property type="evidence" value="ECO:0007669"/>
    <property type="project" value="TreeGrafter"/>
</dbReference>
<evidence type="ECO:0000256" key="2">
    <source>
        <dbReference type="ARBA" id="ARBA00022763"/>
    </source>
</evidence>
<proteinExistence type="inferred from homology"/>
<feature type="region of interest" description="Disordered" evidence="3">
    <location>
        <begin position="740"/>
        <end position="770"/>
    </location>
</feature>
<feature type="compositionally biased region" description="Polar residues" evidence="3">
    <location>
        <begin position="740"/>
        <end position="767"/>
    </location>
</feature>
<dbReference type="SUPFAM" id="SSF54211">
    <property type="entry name" value="Ribosomal protein S5 domain 2-like"/>
    <property type="match status" value="1"/>
</dbReference>
<dbReference type="PANTHER" id="PTHR10073:SF41">
    <property type="entry name" value="MISMATCH REPAIR PROTEIN, PUTATIVE (AFU_ORTHOLOGUE AFUA_8G05820)-RELATED"/>
    <property type="match status" value="1"/>
</dbReference>
<feature type="region of interest" description="Disordered" evidence="3">
    <location>
        <begin position="611"/>
        <end position="650"/>
    </location>
</feature>
<reference evidence="5 6" key="1">
    <citation type="submission" date="2018-12" db="EMBL/GenBank/DDBJ databases">
        <title>Draft genome sequence of Xylaria grammica IHI A82.</title>
        <authorList>
            <person name="Buettner E."/>
            <person name="Kellner H."/>
        </authorList>
    </citation>
    <scope>NUCLEOTIDE SEQUENCE [LARGE SCALE GENOMIC DNA]</scope>
    <source>
        <strain evidence="5 6">IHI A82</strain>
    </source>
</reference>
<dbReference type="FunFam" id="3.30.565.10:FF:000017">
    <property type="entry name" value="PMS1 homolog 1, mismatch repair system component"/>
    <property type="match status" value="1"/>
</dbReference>
<dbReference type="GO" id="GO:0140664">
    <property type="term" value="F:ATP-dependent DNA damage sensor activity"/>
    <property type="evidence" value="ECO:0007669"/>
    <property type="project" value="InterPro"/>
</dbReference>
<dbReference type="GO" id="GO:0030983">
    <property type="term" value="F:mismatched DNA binding"/>
    <property type="evidence" value="ECO:0007669"/>
    <property type="project" value="InterPro"/>
</dbReference>
<name>A0A439DE10_9PEZI</name>
<feature type="region of interest" description="Disordered" evidence="3">
    <location>
        <begin position="383"/>
        <end position="536"/>
    </location>
</feature>
<keyword evidence="2" id="KW-0227">DNA damage</keyword>
<feature type="compositionally biased region" description="Polar residues" evidence="3">
    <location>
        <begin position="432"/>
        <end position="466"/>
    </location>
</feature>
<dbReference type="SUPFAM" id="SSF55874">
    <property type="entry name" value="ATPase domain of HSP90 chaperone/DNA topoisomerase II/histidine kinase"/>
    <property type="match status" value="1"/>
</dbReference>
<keyword evidence="6" id="KW-1185">Reference proteome</keyword>
<dbReference type="PROSITE" id="PS00058">
    <property type="entry name" value="DNA_MISMATCH_REPAIR_1"/>
    <property type="match status" value="1"/>
</dbReference>
<dbReference type="GO" id="GO:0005524">
    <property type="term" value="F:ATP binding"/>
    <property type="evidence" value="ECO:0007669"/>
    <property type="project" value="InterPro"/>
</dbReference>
<dbReference type="InterPro" id="IPR020568">
    <property type="entry name" value="Ribosomal_Su5_D2-typ_SF"/>
</dbReference>
<comment type="caution">
    <text evidence="5">The sequence shown here is derived from an EMBL/GenBank/DDBJ whole genome shotgun (WGS) entry which is preliminary data.</text>
</comment>
<dbReference type="InterPro" id="IPR013507">
    <property type="entry name" value="DNA_mismatch_S5_2-like"/>
</dbReference>
<dbReference type="GO" id="GO:0061982">
    <property type="term" value="P:meiosis I cell cycle process"/>
    <property type="evidence" value="ECO:0007669"/>
    <property type="project" value="UniProtKB-ARBA"/>
</dbReference>
<organism evidence="5 6">
    <name type="scientific">Xylaria grammica</name>
    <dbReference type="NCBI Taxonomy" id="363999"/>
    <lineage>
        <taxon>Eukaryota</taxon>
        <taxon>Fungi</taxon>
        <taxon>Dikarya</taxon>
        <taxon>Ascomycota</taxon>
        <taxon>Pezizomycotina</taxon>
        <taxon>Sordariomycetes</taxon>
        <taxon>Xylariomycetidae</taxon>
        <taxon>Xylariales</taxon>
        <taxon>Xylariaceae</taxon>
        <taxon>Xylaria</taxon>
    </lineage>
</organism>
<gene>
    <name evidence="5" type="ORF">EKO27_g2447</name>
</gene>
<dbReference type="Gene3D" id="3.30.565.10">
    <property type="entry name" value="Histidine kinase-like ATPase, C-terminal domain"/>
    <property type="match status" value="1"/>
</dbReference>
<dbReference type="EMBL" id="RYZI01000045">
    <property type="protein sequence ID" value="RWA12657.1"/>
    <property type="molecule type" value="Genomic_DNA"/>
</dbReference>
<evidence type="ECO:0000313" key="6">
    <source>
        <dbReference type="Proteomes" id="UP000286045"/>
    </source>
</evidence>
<dbReference type="GO" id="GO:0016887">
    <property type="term" value="F:ATP hydrolysis activity"/>
    <property type="evidence" value="ECO:0007669"/>
    <property type="project" value="InterPro"/>
</dbReference>
<dbReference type="STRING" id="363999.A0A439DE10"/>
<evidence type="ECO:0000256" key="1">
    <source>
        <dbReference type="ARBA" id="ARBA00006082"/>
    </source>
</evidence>
<feature type="domain" description="DNA mismatch repair protein S5" evidence="4">
    <location>
        <begin position="219"/>
        <end position="364"/>
    </location>
</feature>
<dbReference type="Pfam" id="PF01119">
    <property type="entry name" value="DNA_mis_repair"/>
    <property type="match status" value="1"/>
</dbReference>
<dbReference type="AlphaFoldDB" id="A0A439DE10"/>
<comment type="similarity">
    <text evidence="1">Belongs to the DNA mismatch repair MutL/HexB family.</text>
</comment>
<feature type="compositionally biased region" description="Polar residues" evidence="3">
    <location>
        <begin position="387"/>
        <end position="404"/>
    </location>
</feature>
<accession>A0A439DE10</accession>
<feature type="region of interest" description="Disordered" evidence="3">
    <location>
        <begin position="675"/>
        <end position="707"/>
    </location>
</feature>
<dbReference type="InterPro" id="IPR036890">
    <property type="entry name" value="HATPase_C_sf"/>
</dbReference>
<dbReference type="InterPro" id="IPR014721">
    <property type="entry name" value="Ribsml_uS5_D2-typ_fold_subgr"/>
</dbReference>
<sequence>MSSSISRLPDSATRLISSHLAIVTPSLLVKELLDNAIDAKATLVEILVSSDTISRVEVRDNGVGIHPNDFDALGRCGHTSKLRNIEGLGNLVGKSLGFRGEALASANSMADVTITTKVSTEPVATVCQLIPNEGGVLTQNPTSAPVGTTVSVTNLFSRQPVREQLAVKEARKTLDNIQELLKSYVMARPQLKILLKVLQTPTKTWSYSPKRNSTVIEAALQLFGVEVTSNCLLKTLQTSHASTKGDSPARETPRPTTDNFSLEVFLANPDTSLQKVPKHHYFSVDGRPINASRGVAKRLLNTYLDHLKRSTLVKDISDCFIRLNVCCPPGSYDVNIEPSKDDVLFSDEHIVLDAFRRLCEEVYKPASVAHQGTLAKANARVNGAPKINSSGQGQLHRVQGSQVRPGSLDSDKTVRSSPHMSPQISHHDTDRSPNQASITEKSIVGQKSSNTQTSTLIPFTPINTRNAPACSQPKGPSGEESKPHLAQSQWKVDMSVDLNERPERSHQKRPPVMRNALSSQDAERNKERSTSDRLNPWEIAKLNSSIEASPDGALRYTLEHHPMTPEPPVLRHVMAPPGDLDVPRSQQNMERTNAPYPRWPMVPGGPYRSPMASPSNVKPISSGIPFDRSQTTRRRRGENLPWTPPSPLEKTCRIDTSQIEPTHLDCADGFKQTQISFGGFRPSRRRDEPGGKNAQARVGESETNSNLNTQDMFWKATKNLHYQLSQTEDEQGIEIVQDDGPQQYQESSRQRQPFSLLQTNTFRNSEAPQEDRELIATTLPTGDPRAYLLRRQKSMAAKESSAKPQKLRRQKSSLMPLENIPPECHTHVLSSTISIDSSALNELVRWARKYDEYVIYGTLVDGLEMGLSDGGAVESRLHKLLAKQKENIGNEGTGNDPITIDLQAKLKGKNVLDEPAL</sequence>
<dbReference type="PANTHER" id="PTHR10073">
    <property type="entry name" value="DNA MISMATCH REPAIR PROTEIN MLH, PMS, MUTL"/>
    <property type="match status" value="1"/>
</dbReference>
<evidence type="ECO:0000256" key="3">
    <source>
        <dbReference type="SAM" id="MobiDB-lite"/>
    </source>
</evidence>
<dbReference type="InterPro" id="IPR014762">
    <property type="entry name" value="DNA_mismatch_repair_CS"/>
</dbReference>
<feature type="compositionally biased region" description="Basic and acidic residues" evidence="3">
    <location>
        <begin position="521"/>
        <end position="531"/>
    </location>
</feature>